<feature type="region of interest" description="Disordered" evidence="1">
    <location>
        <begin position="578"/>
        <end position="618"/>
    </location>
</feature>
<organism evidence="3 4">
    <name type="scientific">Marasmiellus scandens</name>
    <dbReference type="NCBI Taxonomy" id="2682957"/>
    <lineage>
        <taxon>Eukaryota</taxon>
        <taxon>Fungi</taxon>
        <taxon>Dikarya</taxon>
        <taxon>Basidiomycota</taxon>
        <taxon>Agaricomycotina</taxon>
        <taxon>Agaricomycetes</taxon>
        <taxon>Agaricomycetidae</taxon>
        <taxon>Agaricales</taxon>
        <taxon>Marasmiineae</taxon>
        <taxon>Omphalotaceae</taxon>
        <taxon>Marasmiellus</taxon>
    </lineage>
</organism>
<dbReference type="EMBL" id="JBANRG010000056">
    <property type="protein sequence ID" value="KAK7442983.1"/>
    <property type="molecule type" value="Genomic_DNA"/>
</dbReference>
<name>A0ABR1IWC8_9AGAR</name>
<evidence type="ECO:0000313" key="3">
    <source>
        <dbReference type="EMBL" id="KAK7442983.1"/>
    </source>
</evidence>
<dbReference type="Proteomes" id="UP001498398">
    <property type="component" value="Unassembled WGS sequence"/>
</dbReference>
<accession>A0ABR1IWC8</accession>
<comment type="caution">
    <text evidence="3">The sequence shown here is derived from an EMBL/GenBank/DDBJ whole genome shotgun (WGS) entry which is preliminary data.</text>
</comment>
<evidence type="ECO:0000256" key="1">
    <source>
        <dbReference type="SAM" id="MobiDB-lite"/>
    </source>
</evidence>
<feature type="compositionally biased region" description="Polar residues" evidence="1">
    <location>
        <begin position="594"/>
        <end position="606"/>
    </location>
</feature>
<evidence type="ECO:0000313" key="4">
    <source>
        <dbReference type="Proteomes" id="UP001498398"/>
    </source>
</evidence>
<dbReference type="Pfam" id="PF12937">
    <property type="entry name" value="F-box-like"/>
    <property type="match status" value="1"/>
</dbReference>
<dbReference type="Gene3D" id="1.20.1280.50">
    <property type="match status" value="1"/>
</dbReference>
<evidence type="ECO:0000259" key="2">
    <source>
        <dbReference type="Pfam" id="PF12937"/>
    </source>
</evidence>
<proteinExistence type="predicted"/>
<feature type="domain" description="F-box" evidence="2">
    <location>
        <begin position="79"/>
        <end position="133"/>
    </location>
</feature>
<gene>
    <name evidence="3" type="ORF">VKT23_015927</name>
</gene>
<sequence>MKWKLEESPFANYINSNASPSETESKRIHDLLHGPQRELQIIDDEIAQLSRLLDDLLSRRQRLSSFISVHRSLLSASRQIPSEILSEIFLHCLPTEHHPIRSVHGAPLLLTRVCKRWREVAFATPKLWSSIHISLPRIYLGDVYTTVERRKNGVAKWLYRANRLPASLSFYTCAQPRSSPLGHAVNIIGSSGYRMVRTHTPYDSFHPRSLVEPFRSFVDTLATCKLTSLEVDFTPCSVALLMCLPKSTLTRLKIDFSESSQCLDSLDPAKITQDVVQTQTLLQVLHLRNISFDPCRDLMINWALITEISISSCRTHYPFSVRTALDVLSMAVNIQYCTLPVSPSWDSVTDITEDERAIALPALQYLNIHMVESNQVSLRGDLGGYSGDILSPLFCHLHTPSLTSLSVHASREPGRGCFIISDHVPFLSLLSDSDIRALYIHLPISSKALAECLQFMPNLSSLVVSFSEKTFSFEIGEPESVAPAGNDLIRSLMPIQTGSYLCPRLESLQFIDCLQISERLLVDLVKSKLYAAESSEPHIPSFKRLVASFPDRYYDDSLAEDIQELRARGVEVQLSYYGPKPRFDNPEPGKTPIRDSSGSSLHSIQPWQDYLGSPGWPL</sequence>
<protein>
    <recommendedName>
        <fullName evidence="2">F-box domain-containing protein</fullName>
    </recommendedName>
</protein>
<reference evidence="3 4" key="1">
    <citation type="submission" date="2024-01" db="EMBL/GenBank/DDBJ databases">
        <title>A draft genome for the cacao thread blight pathogen Marasmiellus scandens.</title>
        <authorList>
            <person name="Baruah I.K."/>
            <person name="Leung J."/>
            <person name="Bukari Y."/>
            <person name="Amoako-Attah I."/>
            <person name="Meinhardt L.W."/>
            <person name="Bailey B.A."/>
            <person name="Cohen S.P."/>
        </authorList>
    </citation>
    <scope>NUCLEOTIDE SEQUENCE [LARGE SCALE GENOMIC DNA]</scope>
    <source>
        <strain evidence="3 4">GH-19</strain>
    </source>
</reference>
<keyword evidence="4" id="KW-1185">Reference proteome</keyword>
<dbReference type="InterPro" id="IPR001810">
    <property type="entry name" value="F-box_dom"/>
</dbReference>